<dbReference type="PANTHER" id="PTHR43133">
    <property type="entry name" value="RNA POLYMERASE ECF-TYPE SIGMA FACTO"/>
    <property type="match status" value="1"/>
</dbReference>
<dbReference type="InterPro" id="IPR013249">
    <property type="entry name" value="RNA_pol_sigma70_r4_t2"/>
</dbReference>
<dbReference type="AlphaFoldDB" id="A0A0F5JIK8"/>
<dbReference type="Proteomes" id="UP000033035">
    <property type="component" value="Unassembled WGS sequence"/>
</dbReference>
<evidence type="ECO:0000256" key="2">
    <source>
        <dbReference type="ARBA" id="ARBA00023015"/>
    </source>
</evidence>
<dbReference type="SUPFAM" id="SSF88659">
    <property type="entry name" value="Sigma3 and sigma4 domains of RNA polymerase sigma factors"/>
    <property type="match status" value="1"/>
</dbReference>
<evidence type="ECO:0000256" key="1">
    <source>
        <dbReference type="ARBA" id="ARBA00010641"/>
    </source>
</evidence>
<sequence length="182" mass="21486">MSTISFSEIYTNYYKRSFLFVKSYIRDDMMVEDIVSEALIKLWETSKQETIQHPQSLLLTILRNNTLNYLKHQEVRKKAIETMSSKMVRDLDYRITTLEACDPQEIFSSEITRIIQDTLQSLPDQTRRVFEMSRYESLSVKEIAEELSISPKSIEYHITKSLKALRIALKDYLPIFYFLFGA</sequence>
<dbReference type="InterPro" id="IPR036388">
    <property type="entry name" value="WH-like_DNA-bd_sf"/>
</dbReference>
<gene>
    <name evidence="7" type="ORF">HMPREF1536_01892</name>
</gene>
<dbReference type="Pfam" id="PF04542">
    <property type="entry name" value="Sigma70_r2"/>
    <property type="match status" value="1"/>
</dbReference>
<dbReference type="NCBIfam" id="TIGR02985">
    <property type="entry name" value="Sig70_bacteroi1"/>
    <property type="match status" value="1"/>
</dbReference>
<dbReference type="Gene3D" id="1.10.1740.10">
    <property type="match status" value="1"/>
</dbReference>
<dbReference type="Gene3D" id="1.10.10.10">
    <property type="entry name" value="Winged helix-like DNA-binding domain superfamily/Winged helix DNA-binding domain"/>
    <property type="match status" value="1"/>
</dbReference>
<feature type="domain" description="RNA polymerase sigma-70 region 2" evidence="5">
    <location>
        <begin position="10"/>
        <end position="73"/>
    </location>
</feature>
<comment type="similarity">
    <text evidence="1">Belongs to the sigma-70 factor family. ECF subfamily.</text>
</comment>
<dbReference type="GO" id="GO:0006352">
    <property type="term" value="P:DNA-templated transcription initiation"/>
    <property type="evidence" value="ECO:0007669"/>
    <property type="project" value="InterPro"/>
</dbReference>
<evidence type="ECO:0000259" key="5">
    <source>
        <dbReference type="Pfam" id="PF04542"/>
    </source>
</evidence>
<evidence type="ECO:0000259" key="6">
    <source>
        <dbReference type="Pfam" id="PF08281"/>
    </source>
</evidence>
<dbReference type="NCBIfam" id="TIGR02937">
    <property type="entry name" value="sigma70-ECF"/>
    <property type="match status" value="1"/>
</dbReference>
<dbReference type="EMBL" id="AQHW01000012">
    <property type="protein sequence ID" value="KKB57578.1"/>
    <property type="molecule type" value="Genomic_DNA"/>
</dbReference>
<dbReference type="InterPro" id="IPR007627">
    <property type="entry name" value="RNA_pol_sigma70_r2"/>
</dbReference>
<dbReference type="PANTHER" id="PTHR43133:SF46">
    <property type="entry name" value="RNA POLYMERASE SIGMA-70 FACTOR ECF SUBFAMILY"/>
    <property type="match status" value="1"/>
</dbReference>
<dbReference type="InterPro" id="IPR014284">
    <property type="entry name" value="RNA_pol_sigma-70_dom"/>
</dbReference>
<organism evidence="7 8">
    <name type="scientific">Parabacteroides gordonii MS-1 = DSM 23371</name>
    <dbReference type="NCBI Taxonomy" id="1203610"/>
    <lineage>
        <taxon>Bacteria</taxon>
        <taxon>Pseudomonadati</taxon>
        <taxon>Bacteroidota</taxon>
        <taxon>Bacteroidia</taxon>
        <taxon>Bacteroidales</taxon>
        <taxon>Tannerellaceae</taxon>
        <taxon>Parabacteroides</taxon>
    </lineage>
</organism>
<evidence type="ECO:0000313" key="8">
    <source>
        <dbReference type="Proteomes" id="UP000033035"/>
    </source>
</evidence>
<dbReference type="RefSeq" id="WP_028730106.1">
    <property type="nucleotide sequence ID" value="NZ_KE386765.1"/>
</dbReference>
<evidence type="ECO:0000256" key="4">
    <source>
        <dbReference type="ARBA" id="ARBA00023163"/>
    </source>
</evidence>
<dbReference type="PATRIC" id="fig|1203610.3.peg.1943"/>
<keyword evidence="3" id="KW-0731">Sigma factor</keyword>
<keyword evidence="4" id="KW-0804">Transcription</keyword>
<keyword evidence="2" id="KW-0805">Transcription regulation</keyword>
<dbReference type="STRING" id="1203610.HMPREF1536_01892"/>
<keyword evidence="8" id="KW-1185">Reference proteome</keyword>
<evidence type="ECO:0000256" key="3">
    <source>
        <dbReference type="ARBA" id="ARBA00023082"/>
    </source>
</evidence>
<dbReference type="InterPro" id="IPR039425">
    <property type="entry name" value="RNA_pol_sigma-70-like"/>
</dbReference>
<feature type="domain" description="RNA polymerase sigma factor 70 region 4 type 2" evidence="6">
    <location>
        <begin position="113"/>
        <end position="165"/>
    </location>
</feature>
<comment type="caution">
    <text evidence="7">The sequence shown here is derived from an EMBL/GenBank/DDBJ whole genome shotgun (WGS) entry which is preliminary data.</text>
</comment>
<name>A0A0F5JIK8_9BACT</name>
<dbReference type="InterPro" id="IPR013325">
    <property type="entry name" value="RNA_pol_sigma_r2"/>
</dbReference>
<accession>A0A0F5JIK8</accession>
<proteinExistence type="inferred from homology"/>
<dbReference type="HOGENOM" id="CLU_047691_4_0_10"/>
<dbReference type="InterPro" id="IPR013324">
    <property type="entry name" value="RNA_pol_sigma_r3/r4-like"/>
</dbReference>
<protein>
    <submittedName>
        <fullName evidence="7">RNA polymerase sigma-70 factor</fullName>
    </submittedName>
</protein>
<reference evidence="7 8" key="1">
    <citation type="submission" date="2013-04" db="EMBL/GenBank/DDBJ databases">
        <title>The Genome Sequence of Parabacteroides gordonii DSM 23371.</title>
        <authorList>
            <consortium name="The Broad Institute Genomics Platform"/>
            <person name="Earl A."/>
            <person name="Ward D."/>
            <person name="Feldgarden M."/>
            <person name="Gevers D."/>
            <person name="Martens E."/>
            <person name="Sakamoto M."/>
            <person name="Benno Y."/>
            <person name="Suzuki N."/>
            <person name="Matsunaga N."/>
            <person name="Koshihara K."/>
            <person name="Seki M."/>
            <person name="Komiya H."/>
            <person name="Walker B."/>
            <person name="Young S."/>
            <person name="Zeng Q."/>
            <person name="Gargeya S."/>
            <person name="Fitzgerald M."/>
            <person name="Haas B."/>
            <person name="Abouelleil A."/>
            <person name="Allen A.W."/>
            <person name="Alvarado L."/>
            <person name="Arachchi H.M."/>
            <person name="Berlin A.M."/>
            <person name="Chapman S.B."/>
            <person name="Gainer-Dewar J."/>
            <person name="Goldberg J."/>
            <person name="Griggs A."/>
            <person name="Gujja S."/>
            <person name="Hansen M."/>
            <person name="Howarth C."/>
            <person name="Imamovic A."/>
            <person name="Ireland A."/>
            <person name="Larimer J."/>
            <person name="McCowan C."/>
            <person name="Murphy C."/>
            <person name="Pearson M."/>
            <person name="Poon T.W."/>
            <person name="Priest M."/>
            <person name="Roberts A."/>
            <person name="Saif S."/>
            <person name="Shea T."/>
            <person name="Sisk P."/>
            <person name="Sykes S."/>
            <person name="Wortman J."/>
            <person name="Nusbaum C."/>
            <person name="Birren B."/>
        </authorList>
    </citation>
    <scope>NUCLEOTIDE SEQUENCE [LARGE SCALE GENOMIC DNA]</scope>
    <source>
        <strain evidence="7 8">MS-1</strain>
    </source>
</reference>
<dbReference type="GO" id="GO:0003677">
    <property type="term" value="F:DNA binding"/>
    <property type="evidence" value="ECO:0007669"/>
    <property type="project" value="InterPro"/>
</dbReference>
<dbReference type="SUPFAM" id="SSF88946">
    <property type="entry name" value="Sigma2 domain of RNA polymerase sigma factors"/>
    <property type="match status" value="1"/>
</dbReference>
<dbReference type="Pfam" id="PF08281">
    <property type="entry name" value="Sigma70_r4_2"/>
    <property type="match status" value="1"/>
</dbReference>
<dbReference type="GO" id="GO:0016987">
    <property type="term" value="F:sigma factor activity"/>
    <property type="evidence" value="ECO:0007669"/>
    <property type="project" value="UniProtKB-KW"/>
</dbReference>
<evidence type="ECO:0000313" key="7">
    <source>
        <dbReference type="EMBL" id="KKB57578.1"/>
    </source>
</evidence>
<dbReference type="InterPro" id="IPR014327">
    <property type="entry name" value="RNA_pol_sigma70_bacteroid"/>
</dbReference>